<keyword evidence="7" id="KW-1185">Reference proteome</keyword>
<dbReference type="PANTHER" id="PTHR30483:SF6">
    <property type="entry name" value="PERIPLASMIC BINDING PROTEIN OF ABC TRANSPORTER FOR NATURAL AMINO ACIDS"/>
    <property type="match status" value="1"/>
</dbReference>
<dbReference type="AlphaFoldDB" id="A0A1M7Y694"/>
<keyword evidence="2" id="KW-0813">Transport</keyword>
<dbReference type="PANTHER" id="PTHR30483">
    <property type="entry name" value="LEUCINE-SPECIFIC-BINDING PROTEIN"/>
    <property type="match status" value="1"/>
</dbReference>
<evidence type="ECO:0000256" key="3">
    <source>
        <dbReference type="ARBA" id="ARBA00022729"/>
    </source>
</evidence>
<dbReference type="PRINTS" id="PR00337">
    <property type="entry name" value="LEUILEVALBP"/>
</dbReference>
<evidence type="ECO:0000259" key="5">
    <source>
        <dbReference type="Pfam" id="PF13458"/>
    </source>
</evidence>
<proteinExistence type="inferred from homology"/>
<evidence type="ECO:0000313" key="7">
    <source>
        <dbReference type="Proteomes" id="UP000184603"/>
    </source>
</evidence>
<organism evidence="6 7">
    <name type="scientific">Desulfopila aestuarii DSM 18488</name>
    <dbReference type="NCBI Taxonomy" id="1121416"/>
    <lineage>
        <taxon>Bacteria</taxon>
        <taxon>Pseudomonadati</taxon>
        <taxon>Thermodesulfobacteriota</taxon>
        <taxon>Desulfobulbia</taxon>
        <taxon>Desulfobulbales</taxon>
        <taxon>Desulfocapsaceae</taxon>
        <taxon>Desulfopila</taxon>
    </lineage>
</organism>
<feature type="domain" description="Leucine-binding protein" evidence="5">
    <location>
        <begin position="30"/>
        <end position="366"/>
    </location>
</feature>
<gene>
    <name evidence="6" type="ORF">SAMN02745220_02172</name>
</gene>
<evidence type="ECO:0000256" key="1">
    <source>
        <dbReference type="ARBA" id="ARBA00010062"/>
    </source>
</evidence>
<dbReference type="Pfam" id="PF13458">
    <property type="entry name" value="Peripla_BP_6"/>
    <property type="match status" value="1"/>
</dbReference>
<dbReference type="InterPro" id="IPR028082">
    <property type="entry name" value="Peripla_BP_I"/>
</dbReference>
<dbReference type="InterPro" id="IPR000709">
    <property type="entry name" value="Leu_Ile_Val-bd"/>
</dbReference>
<dbReference type="OrthoDB" id="9783240at2"/>
<name>A0A1M7Y694_9BACT</name>
<dbReference type="Proteomes" id="UP000184603">
    <property type="component" value="Unassembled WGS sequence"/>
</dbReference>
<protein>
    <submittedName>
        <fullName evidence="6">Amino acid/amide ABC transporter substrate-binding protein, HAAT family</fullName>
    </submittedName>
</protein>
<sequence>MNRKAIFFTAILVAILVSLGVFWTNRAEKPILIGFVAGLSGKFADLGVDCRRGVEMAISRVNQSHGVKGKPIEMIAMDDGQNEKMALDAVKSLLEKNVPVIIGHATSSMTMTTLPLVNGSQTLLVGPTSSTSLLQDLDDNFIRSCAVSTAAAAMLARYLITVKGARSAGVIYDLGNKAYTGIWFETFKKTFLAEGGIRVEPLTFTSKPDLQLLPLVQHMQERQVDALAIVANSVDAAMLCQQVRKSGWQVQLALADWAATEQLINLGGSAVEGATIQQFFNRKSTKPAYVEFKKEFENRYKTEPGFGALHAYNAAMMVFKSMNEQHENETLKQAILRISHFKGLQDDIVINKYGDSNHPTYMGVVQNGEFVILEDYR</sequence>
<keyword evidence="4" id="KW-0029">Amino-acid transport</keyword>
<dbReference type="SUPFAM" id="SSF53822">
    <property type="entry name" value="Periplasmic binding protein-like I"/>
    <property type="match status" value="1"/>
</dbReference>
<dbReference type="InterPro" id="IPR051010">
    <property type="entry name" value="BCAA_transport"/>
</dbReference>
<dbReference type="CDD" id="cd19983">
    <property type="entry name" value="PBP1_ABC_HAAT-like"/>
    <property type="match status" value="1"/>
</dbReference>
<dbReference type="RefSeq" id="WP_073613472.1">
    <property type="nucleotide sequence ID" value="NZ_FRFE01000009.1"/>
</dbReference>
<evidence type="ECO:0000256" key="2">
    <source>
        <dbReference type="ARBA" id="ARBA00022448"/>
    </source>
</evidence>
<dbReference type="STRING" id="1121416.SAMN02745220_02172"/>
<comment type="similarity">
    <text evidence="1">Belongs to the leucine-binding protein family.</text>
</comment>
<reference evidence="6 7" key="1">
    <citation type="submission" date="2016-12" db="EMBL/GenBank/DDBJ databases">
        <authorList>
            <person name="Song W.-J."/>
            <person name="Kurnit D.M."/>
        </authorList>
    </citation>
    <scope>NUCLEOTIDE SEQUENCE [LARGE SCALE GENOMIC DNA]</scope>
    <source>
        <strain evidence="6 7">DSM 18488</strain>
    </source>
</reference>
<keyword evidence="3" id="KW-0732">Signal</keyword>
<dbReference type="EMBL" id="FRFE01000009">
    <property type="protein sequence ID" value="SHO48173.1"/>
    <property type="molecule type" value="Genomic_DNA"/>
</dbReference>
<evidence type="ECO:0000256" key="4">
    <source>
        <dbReference type="ARBA" id="ARBA00022970"/>
    </source>
</evidence>
<dbReference type="Gene3D" id="3.40.50.2300">
    <property type="match status" value="2"/>
</dbReference>
<accession>A0A1M7Y694</accession>
<dbReference type="GO" id="GO:0006865">
    <property type="term" value="P:amino acid transport"/>
    <property type="evidence" value="ECO:0007669"/>
    <property type="project" value="UniProtKB-KW"/>
</dbReference>
<dbReference type="InterPro" id="IPR028081">
    <property type="entry name" value="Leu-bd"/>
</dbReference>
<evidence type="ECO:0000313" key="6">
    <source>
        <dbReference type="EMBL" id="SHO48173.1"/>
    </source>
</evidence>